<dbReference type="STRING" id="69222.BG55_04185"/>
<name>A0A014MEY0_9GAMM</name>
<evidence type="ECO:0000313" key="2">
    <source>
        <dbReference type="Proteomes" id="UP000019918"/>
    </source>
</evidence>
<comment type="caution">
    <text evidence="1">The sequence shown here is derived from an EMBL/GenBank/DDBJ whole genome shotgun (WGS) entry which is preliminary data.</text>
</comment>
<protein>
    <recommendedName>
        <fullName evidence="3">PAAR repeat-containing protein</fullName>
    </recommendedName>
</protein>
<dbReference type="CDD" id="cd14742">
    <property type="entry name" value="PAAR_RHS"/>
    <property type="match status" value="1"/>
</dbReference>
<dbReference type="RefSeq" id="WP_071994973.1">
    <property type="nucleotide sequence ID" value="NZ_JFHN01000025.1"/>
</dbReference>
<dbReference type="Proteomes" id="UP000019918">
    <property type="component" value="Unassembled WGS sequence"/>
</dbReference>
<organism evidence="1 2">
    <name type="scientific">Erwinia mallotivora</name>
    <dbReference type="NCBI Taxonomy" id="69222"/>
    <lineage>
        <taxon>Bacteria</taxon>
        <taxon>Pseudomonadati</taxon>
        <taxon>Pseudomonadota</taxon>
        <taxon>Gammaproteobacteria</taxon>
        <taxon>Enterobacterales</taxon>
        <taxon>Erwiniaceae</taxon>
        <taxon>Erwinia</taxon>
    </lineage>
</organism>
<sequence length="89" mass="8308">MSQNAARLGDATGHGGALVSGSGNVFINGLPAGVVGVSVAPCALLHGAAPVACGSGTVFINGCPAARLGDVTGCGAPIVSGSCDVFIGN</sequence>
<keyword evidence="2" id="KW-1185">Reference proteome</keyword>
<dbReference type="AlphaFoldDB" id="A0A014MEY0"/>
<dbReference type="Pfam" id="PF05488">
    <property type="entry name" value="PAAR_motif"/>
    <property type="match status" value="1"/>
</dbReference>
<dbReference type="InterPro" id="IPR008727">
    <property type="entry name" value="PAAR_motif"/>
</dbReference>
<reference evidence="1 2" key="1">
    <citation type="submission" date="2014-02" db="EMBL/GenBank/DDBJ databases">
        <title>Draft genome of Erwinia mallotivora strain BT-MARDI, a papaya dieback pathogen.</title>
        <authorList>
            <person name="Redzuan R."/>
            <person name="Abu Bakar N."/>
            <person name="Badrun R."/>
            <person name="Mohd Raih M.F."/>
            <person name="Rozano L."/>
            <person name="Mat Amin N."/>
        </authorList>
    </citation>
    <scope>NUCLEOTIDE SEQUENCE [LARGE SCALE GENOMIC DNA]</scope>
    <source>
        <strain evidence="1 2">BT-MARDI</strain>
    </source>
</reference>
<dbReference type="EMBL" id="JFHN01000025">
    <property type="protein sequence ID" value="EXU76624.1"/>
    <property type="molecule type" value="Genomic_DNA"/>
</dbReference>
<accession>A0A014MEY0</accession>
<proteinExistence type="predicted"/>
<evidence type="ECO:0000313" key="1">
    <source>
        <dbReference type="EMBL" id="EXU76624.1"/>
    </source>
</evidence>
<dbReference type="OrthoDB" id="6860016at2"/>
<dbReference type="Gene3D" id="2.60.200.60">
    <property type="match status" value="1"/>
</dbReference>
<gene>
    <name evidence="1" type="ORF">BG55_04185</name>
</gene>
<evidence type="ECO:0008006" key="3">
    <source>
        <dbReference type="Google" id="ProtNLM"/>
    </source>
</evidence>